<dbReference type="InterPro" id="IPR036237">
    <property type="entry name" value="Xyl_isomerase-like_sf"/>
</dbReference>
<evidence type="ECO:0000256" key="3">
    <source>
        <dbReference type="PIRSR" id="PIRSR006241-50"/>
    </source>
</evidence>
<dbReference type="PANTHER" id="PTHR43489:SF6">
    <property type="entry name" value="HYDROXYPYRUVATE ISOMERASE-RELATED"/>
    <property type="match status" value="1"/>
</dbReference>
<organism evidence="5 6">
    <name type="scientific">Lolliginicoccus lacisalsi</name>
    <dbReference type="NCBI Taxonomy" id="2742202"/>
    <lineage>
        <taxon>Bacteria</taxon>
        <taxon>Bacillati</taxon>
        <taxon>Actinomycetota</taxon>
        <taxon>Actinomycetes</taxon>
        <taxon>Mycobacteriales</taxon>
        <taxon>Hoyosellaceae</taxon>
        <taxon>Lolliginicoccus</taxon>
    </lineage>
</organism>
<dbReference type="Gene3D" id="3.20.20.150">
    <property type="entry name" value="Divalent-metal-dependent TIM barrel enzymes"/>
    <property type="match status" value="1"/>
</dbReference>
<dbReference type="EMBL" id="JACYWE010000002">
    <property type="protein sequence ID" value="MBD8505866.1"/>
    <property type="molecule type" value="Genomic_DNA"/>
</dbReference>
<protein>
    <submittedName>
        <fullName evidence="5">TIM barrel protein</fullName>
    </submittedName>
</protein>
<evidence type="ECO:0000256" key="2">
    <source>
        <dbReference type="PIRNR" id="PIRNR006241"/>
    </source>
</evidence>
<name>A0A927PLZ4_9ACTN</name>
<dbReference type="Proteomes" id="UP000642993">
    <property type="component" value="Unassembled WGS sequence"/>
</dbReference>
<evidence type="ECO:0000313" key="5">
    <source>
        <dbReference type="EMBL" id="MBD8505866.1"/>
    </source>
</evidence>
<feature type="active site" description="Proton donor/acceptor" evidence="3">
    <location>
        <position position="151"/>
    </location>
</feature>
<dbReference type="GO" id="GO:0046487">
    <property type="term" value="P:glyoxylate metabolic process"/>
    <property type="evidence" value="ECO:0007669"/>
    <property type="project" value="TreeGrafter"/>
</dbReference>
<gene>
    <name evidence="5" type="ORF">HT102_05135</name>
</gene>
<dbReference type="GO" id="GO:0008903">
    <property type="term" value="F:hydroxypyruvate isomerase activity"/>
    <property type="evidence" value="ECO:0007669"/>
    <property type="project" value="TreeGrafter"/>
</dbReference>
<dbReference type="AlphaFoldDB" id="A0A927PLZ4"/>
<keyword evidence="6" id="KW-1185">Reference proteome</keyword>
<reference evidence="5" key="1">
    <citation type="submission" date="2020-09" db="EMBL/GenBank/DDBJ databases">
        <title>Hoyosella lacisalsi sp. nov., a halotolerant actinobacterium isolated from soil of Lake Gudzhirganskoe.</title>
        <authorList>
            <person name="Yang Q."/>
            <person name="Guo P.Y."/>
            <person name="Liu S.W."/>
            <person name="Li F.N."/>
            <person name="Sun C.H."/>
        </authorList>
    </citation>
    <scope>NUCLEOTIDE SEQUENCE</scope>
    <source>
        <strain evidence="5">G463</strain>
    </source>
</reference>
<accession>A0A927PLZ4</accession>
<sequence>MIAPSYTVNCSILLTHLPLLERPAAARRAGFSAVEFWWPFDVPCPPDREVDAFVGAVRDAGVRLSTLNFAAGDLAAGERGLLSDPRHRRDFLDNVDVVVGIGEQLGATGFNALPGNRRGGLSADEQDELAVENLGLAARAAERIGATVLLEPLSGAPRYPIRTPGDAVTLIDRVESAWGARLGLLADLYHWAVNEVEITAAIDKHRADIRHVQVADFPGRGAPGTGTVPLREHVEDLRAGGYDGWVSLEYLPGDATGNGHDFAWMREWP</sequence>
<dbReference type="SUPFAM" id="SSF51658">
    <property type="entry name" value="Xylose isomerase-like"/>
    <property type="match status" value="1"/>
</dbReference>
<comment type="caution">
    <text evidence="5">The sequence shown here is derived from an EMBL/GenBank/DDBJ whole genome shotgun (WGS) entry which is preliminary data.</text>
</comment>
<proteinExistence type="inferred from homology"/>
<dbReference type="RefSeq" id="WP_192038319.1">
    <property type="nucleotide sequence ID" value="NZ_JACYWE010000002.1"/>
</dbReference>
<dbReference type="InterPro" id="IPR013022">
    <property type="entry name" value="Xyl_isomerase-like_TIM-brl"/>
</dbReference>
<evidence type="ECO:0000313" key="6">
    <source>
        <dbReference type="Proteomes" id="UP000642993"/>
    </source>
</evidence>
<dbReference type="PANTHER" id="PTHR43489">
    <property type="entry name" value="ISOMERASE"/>
    <property type="match status" value="1"/>
</dbReference>
<dbReference type="PIRSF" id="PIRSF006241">
    <property type="entry name" value="HyI"/>
    <property type="match status" value="1"/>
</dbReference>
<dbReference type="Pfam" id="PF01261">
    <property type="entry name" value="AP_endonuc_2"/>
    <property type="match status" value="1"/>
</dbReference>
<feature type="domain" description="Xylose isomerase-like TIM barrel" evidence="4">
    <location>
        <begin position="24"/>
        <end position="267"/>
    </location>
</feature>
<dbReference type="InterPro" id="IPR050417">
    <property type="entry name" value="Sugar_Epim/Isomerase"/>
</dbReference>
<evidence type="ECO:0000259" key="4">
    <source>
        <dbReference type="Pfam" id="PF01261"/>
    </source>
</evidence>
<keyword evidence="1 2" id="KW-0413">Isomerase</keyword>
<feature type="active site" description="Proton donor/acceptor" evidence="3">
    <location>
        <position position="249"/>
    </location>
</feature>
<dbReference type="InterPro" id="IPR026040">
    <property type="entry name" value="HyI-like"/>
</dbReference>
<evidence type="ECO:0000256" key="1">
    <source>
        <dbReference type="ARBA" id="ARBA00023235"/>
    </source>
</evidence>
<comment type="similarity">
    <text evidence="2">Belongs to the hyi family.</text>
</comment>